<keyword evidence="2" id="KW-1185">Reference proteome</keyword>
<proteinExistence type="predicted"/>
<gene>
    <name evidence="1" type="ORF">CH341_05175</name>
</gene>
<comment type="caution">
    <text evidence="1">The sequence shown here is derived from an EMBL/GenBank/DDBJ whole genome shotgun (WGS) entry which is preliminary data.</text>
</comment>
<reference evidence="1 2" key="1">
    <citation type="submission" date="2017-07" db="EMBL/GenBank/DDBJ databases">
        <title>Draft Genome Sequences of Select Purple Nonsulfur Bacteria.</title>
        <authorList>
            <person name="Lasarre B."/>
            <person name="Mckinlay J.B."/>
        </authorList>
    </citation>
    <scope>NUCLEOTIDE SEQUENCE [LARGE SCALE GENOMIC DNA]</scope>
    <source>
        <strain evidence="1 2">DSM 5909</strain>
    </source>
</reference>
<evidence type="ECO:0000313" key="1">
    <source>
        <dbReference type="EMBL" id="RAI45231.1"/>
    </source>
</evidence>
<dbReference type="Proteomes" id="UP000249130">
    <property type="component" value="Unassembled WGS sequence"/>
</dbReference>
<accession>A0A327L3U4</accession>
<name>A0A327L3U4_9BRAD</name>
<evidence type="ECO:0008006" key="3">
    <source>
        <dbReference type="Google" id="ProtNLM"/>
    </source>
</evidence>
<evidence type="ECO:0000313" key="2">
    <source>
        <dbReference type="Proteomes" id="UP000249130"/>
    </source>
</evidence>
<dbReference type="OrthoDB" id="7848123at2"/>
<dbReference type="RefSeq" id="WP_111417972.1">
    <property type="nucleotide sequence ID" value="NZ_NPEX01000021.1"/>
</dbReference>
<dbReference type="EMBL" id="NPEX01000021">
    <property type="protein sequence ID" value="RAI45231.1"/>
    <property type="molecule type" value="Genomic_DNA"/>
</dbReference>
<dbReference type="NCBIfam" id="TIGR03054">
    <property type="entry name" value="photo_alph_chp1"/>
    <property type="match status" value="1"/>
</dbReference>
<protein>
    <recommendedName>
        <fullName evidence="3">Photosynthetic complex assembly protein</fullName>
    </recommendedName>
</protein>
<dbReference type="AlphaFoldDB" id="A0A327L3U4"/>
<dbReference type="InterPro" id="IPR017495">
    <property type="entry name" value="PuhC"/>
</dbReference>
<sequence length="155" mass="16591">MGDDARRPFPRGPLLGATALLAFVLLAVGVSRGVGTVPTGTPPDAAVSTAVALRDLRFVDQPDGTVAVVDAADRSVVEVIASGQENFVRGTLRGFARERRRQDIGAEPPFRLTRWADGRLSLDDPQTGRHVELSAFGPTNAESFGRLLQRRDGTK</sequence>
<organism evidence="1 2">
    <name type="scientific">Rhodoplanes roseus</name>
    <dbReference type="NCBI Taxonomy" id="29409"/>
    <lineage>
        <taxon>Bacteria</taxon>
        <taxon>Pseudomonadati</taxon>
        <taxon>Pseudomonadota</taxon>
        <taxon>Alphaproteobacteria</taxon>
        <taxon>Hyphomicrobiales</taxon>
        <taxon>Nitrobacteraceae</taxon>
        <taxon>Rhodoplanes</taxon>
    </lineage>
</organism>